<dbReference type="EMBL" id="MCBS01022375">
    <property type="protein sequence ID" value="RKF76918.1"/>
    <property type="molecule type" value="Genomic_DNA"/>
</dbReference>
<feature type="zinc finger region" description="UBR-type" evidence="4">
    <location>
        <begin position="60"/>
        <end position="138"/>
    </location>
</feature>
<evidence type="ECO:0000256" key="3">
    <source>
        <dbReference type="ARBA" id="ARBA00022833"/>
    </source>
</evidence>
<evidence type="ECO:0000313" key="7">
    <source>
        <dbReference type="EMBL" id="RKF76918.1"/>
    </source>
</evidence>
<comment type="caution">
    <text evidence="7">The sequence shown here is derived from an EMBL/GenBank/DDBJ whole genome shotgun (WGS) entry which is preliminary data.</text>
</comment>
<reference evidence="7 8" key="1">
    <citation type="journal article" date="2018" name="BMC Genomics">
        <title>Comparative genome analyses reveal sequence features reflecting distinct modes of host-adaptation between dicot and monocot powdery mildew.</title>
        <authorList>
            <person name="Wu Y."/>
            <person name="Ma X."/>
            <person name="Pan Z."/>
            <person name="Kale S.D."/>
            <person name="Song Y."/>
            <person name="King H."/>
            <person name="Zhang Q."/>
            <person name="Presley C."/>
            <person name="Deng X."/>
            <person name="Wei C.I."/>
            <person name="Xiao S."/>
        </authorList>
    </citation>
    <scope>NUCLEOTIDE SEQUENCE [LARGE SCALE GENOMIC DNA]</scope>
    <source>
        <strain evidence="7">UMSG1</strain>
    </source>
</reference>
<evidence type="ECO:0000313" key="8">
    <source>
        <dbReference type="Proteomes" id="UP000285326"/>
    </source>
</evidence>
<protein>
    <submittedName>
        <fullName evidence="7">Metaphase-anaphase transition protein Mlo2</fullName>
    </submittedName>
</protein>
<keyword evidence="1" id="KW-0479">Metal-binding</keyword>
<dbReference type="GO" id="GO:0008270">
    <property type="term" value="F:zinc ion binding"/>
    <property type="evidence" value="ECO:0007669"/>
    <property type="project" value="UniProtKB-KW"/>
</dbReference>
<keyword evidence="3" id="KW-0862">Zinc</keyword>
<name>A0A420IQS9_9PEZI</name>
<dbReference type="PANTHER" id="PTHR13513:SF9">
    <property type="entry name" value="E3 UBIQUITIN-PROTEIN LIGASE UBR7-RELATED"/>
    <property type="match status" value="1"/>
</dbReference>
<feature type="compositionally biased region" description="Basic and acidic residues" evidence="5">
    <location>
        <begin position="1"/>
        <end position="14"/>
    </location>
</feature>
<proteinExistence type="predicted"/>
<dbReference type="GO" id="GO:0005737">
    <property type="term" value="C:cytoplasm"/>
    <property type="evidence" value="ECO:0007669"/>
    <property type="project" value="TreeGrafter"/>
</dbReference>
<evidence type="ECO:0000256" key="2">
    <source>
        <dbReference type="ARBA" id="ARBA00022771"/>
    </source>
</evidence>
<dbReference type="InterPro" id="IPR003126">
    <property type="entry name" value="Znf_UBR"/>
</dbReference>
<gene>
    <name evidence="7" type="ORF">GcM1_223022</name>
</gene>
<dbReference type="SMART" id="SM00396">
    <property type="entry name" value="ZnF_UBR1"/>
    <property type="match status" value="1"/>
</dbReference>
<evidence type="ECO:0000259" key="6">
    <source>
        <dbReference type="PROSITE" id="PS51157"/>
    </source>
</evidence>
<dbReference type="PANTHER" id="PTHR13513">
    <property type="entry name" value="E3 UBIQUITIN-PROTEIN LIGASE UBR7"/>
    <property type="match status" value="1"/>
</dbReference>
<feature type="compositionally biased region" description="Basic and acidic residues" evidence="5">
    <location>
        <begin position="22"/>
        <end position="35"/>
    </location>
</feature>
<keyword evidence="2" id="KW-0863">Zinc-finger</keyword>
<dbReference type="PROSITE" id="PS51157">
    <property type="entry name" value="ZF_UBR"/>
    <property type="match status" value="1"/>
</dbReference>
<evidence type="ECO:0000256" key="5">
    <source>
        <dbReference type="SAM" id="MobiDB-lite"/>
    </source>
</evidence>
<evidence type="ECO:0000256" key="4">
    <source>
        <dbReference type="PROSITE-ProRule" id="PRU00508"/>
    </source>
</evidence>
<feature type="compositionally biased region" description="Basic and acidic residues" evidence="5">
    <location>
        <begin position="227"/>
        <end position="244"/>
    </location>
</feature>
<dbReference type="GO" id="GO:0061630">
    <property type="term" value="F:ubiquitin protein ligase activity"/>
    <property type="evidence" value="ECO:0007669"/>
    <property type="project" value="InterPro"/>
</dbReference>
<dbReference type="CDD" id="cd19677">
    <property type="entry name" value="UBR-box_UBR7"/>
    <property type="match status" value="1"/>
</dbReference>
<feature type="domain" description="UBR-type" evidence="6">
    <location>
        <begin position="60"/>
        <end position="138"/>
    </location>
</feature>
<feature type="compositionally biased region" description="Polar residues" evidence="5">
    <location>
        <begin position="248"/>
        <end position="257"/>
    </location>
</feature>
<sequence length="527" mass="59245">MNLHRDIDDAHGEEVGTNPDVRFGDSSKSSPHDSHTAAEFIDTQLQLEADAREALPYKFDHCTKPLGKIRQTVFSCLTCNPVRADPSKTYQPAGICYSCSIQCHGDHTLVELFYKRNFQCECGTARFPETLLCKLRPNPEIETKRDTTAEQVSSPNKYNQNFYNRFCGCECDYVAENQTGTMFQCLGLGSVESGGCGEDWWHASCIVGLEPDWYEKQNYNSVSPDSKNLKKEVAPSDVSKETDAGKNSADSATTQVESEGIQYDDMDFPYPPGFPAENEFEGFICYKCVDSYPWIKRYAGSPGFLQAVFLRDKSHNSEIDETHVINDQKSDLHSSKKRRASGVDDLELDSRTVSRLMKKGTNDNQSYTKTAEFSDAIPSSTSMESQNECKFKYLPPVQTGKFSIFFKEDFRSHLCHCDNCFPKLQIHPHLLEPEETYEPSVSTDPREELNSIAGSGSLYERGESMLKNIDRVKAIEGVMAYNHLKDKLKPFFQQFAESGKAISAEDIKAHFAKIRGDELGIKPGDIA</sequence>
<dbReference type="Proteomes" id="UP000285326">
    <property type="component" value="Unassembled WGS sequence"/>
</dbReference>
<dbReference type="InterPro" id="IPR040204">
    <property type="entry name" value="UBR7"/>
</dbReference>
<organism evidence="7 8">
    <name type="scientific">Golovinomyces cichoracearum</name>
    <dbReference type="NCBI Taxonomy" id="62708"/>
    <lineage>
        <taxon>Eukaryota</taxon>
        <taxon>Fungi</taxon>
        <taxon>Dikarya</taxon>
        <taxon>Ascomycota</taxon>
        <taxon>Pezizomycotina</taxon>
        <taxon>Leotiomycetes</taxon>
        <taxon>Erysiphales</taxon>
        <taxon>Erysiphaceae</taxon>
        <taxon>Golovinomyces</taxon>
    </lineage>
</organism>
<feature type="region of interest" description="Disordered" evidence="5">
    <location>
        <begin position="1"/>
        <end position="35"/>
    </location>
</feature>
<dbReference type="AlphaFoldDB" id="A0A420IQS9"/>
<evidence type="ECO:0000256" key="1">
    <source>
        <dbReference type="ARBA" id="ARBA00022723"/>
    </source>
</evidence>
<dbReference type="InterPro" id="IPR047506">
    <property type="entry name" value="UBR7-like_UBR-box"/>
</dbReference>
<feature type="region of interest" description="Disordered" evidence="5">
    <location>
        <begin position="220"/>
        <end position="257"/>
    </location>
</feature>
<dbReference type="Pfam" id="PF02207">
    <property type="entry name" value="zf-UBR"/>
    <property type="match status" value="1"/>
</dbReference>
<accession>A0A420IQS9</accession>